<evidence type="ECO:0000313" key="3">
    <source>
        <dbReference type="Proteomes" id="UP000076727"/>
    </source>
</evidence>
<evidence type="ECO:0000313" key="2">
    <source>
        <dbReference type="EMBL" id="KZT74482.1"/>
    </source>
</evidence>
<keyword evidence="3" id="KW-1185">Reference proteome</keyword>
<dbReference type="InterPro" id="IPR000719">
    <property type="entry name" value="Prot_kinase_dom"/>
</dbReference>
<dbReference type="GO" id="GO:0004672">
    <property type="term" value="F:protein kinase activity"/>
    <property type="evidence" value="ECO:0007669"/>
    <property type="project" value="InterPro"/>
</dbReference>
<dbReference type="EMBL" id="KV429033">
    <property type="protein sequence ID" value="KZT74482.1"/>
    <property type="molecule type" value="Genomic_DNA"/>
</dbReference>
<name>A0A165U6Y2_9APHY</name>
<dbReference type="Gene3D" id="1.10.510.10">
    <property type="entry name" value="Transferase(Phosphotransferase) domain 1"/>
    <property type="match status" value="1"/>
</dbReference>
<proteinExistence type="predicted"/>
<evidence type="ECO:0000259" key="1">
    <source>
        <dbReference type="PROSITE" id="PS50011"/>
    </source>
</evidence>
<dbReference type="GO" id="GO:0005524">
    <property type="term" value="F:ATP binding"/>
    <property type="evidence" value="ECO:0007669"/>
    <property type="project" value="InterPro"/>
</dbReference>
<accession>A0A165U6Y2</accession>
<dbReference type="SMART" id="SM00220">
    <property type="entry name" value="S_TKc"/>
    <property type="match status" value="1"/>
</dbReference>
<sequence>MLQRADTESPDYVALDEMPGRDVELYWRDRYAFFEKRGYQLWRRSWPGWVPLSKAVKRARTPGGELPPYARENIMHATRILDGAQVCIKRVVSGSDELRIACMFSSTPLCDDPANHAVPILDTFEDEENEYISYLVMPLLRHIDDPPMTAVGDVVEFIDQILEGLVFLHERSVAHRDCSYANLMADASARNPPAYHPESYLSPGVGQVASDRPSTEGSVKHFFIDFGLSVHVQNGSHHTRVIGNEGRDRDPPELSRGDKIPYDPFKLDVFLIGNVFRKTFLNRYSNVRFLRPLAASMTQDDPYNRPTATGALELWRHIRSRKVGSWKRRLRTCGGAGASGRNKVFSIFLFVCLGLLCLRLVTDEPDGAVESQVSFRCCIEVQQSRRV</sequence>
<gene>
    <name evidence="2" type="ORF">DAEQUDRAFT_701868</name>
</gene>
<organism evidence="2 3">
    <name type="scientific">Daedalea quercina L-15889</name>
    <dbReference type="NCBI Taxonomy" id="1314783"/>
    <lineage>
        <taxon>Eukaryota</taxon>
        <taxon>Fungi</taxon>
        <taxon>Dikarya</taxon>
        <taxon>Basidiomycota</taxon>
        <taxon>Agaricomycotina</taxon>
        <taxon>Agaricomycetes</taxon>
        <taxon>Polyporales</taxon>
        <taxon>Fomitopsis</taxon>
    </lineage>
</organism>
<dbReference type="SUPFAM" id="SSF56112">
    <property type="entry name" value="Protein kinase-like (PK-like)"/>
    <property type="match status" value="1"/>
</dbReference>
<feature type="domain" description="Protein kinase" evidence="1">
    <location>
        <begin position="31"/>
        <end position="387"/>
    </location>
</feature>
<reference evidence="2 3" key="1">
    <citation type="journal article" date="2016" name="Mol. Biol. Evol.">
        <title>Comparative Genomics of Early-Diverging Mushroom-Forming Fungi Provides Insights into the Origins of Lignocellulose Decay Capabilities.</title>
        <authorList>
            <person name="Nagy L.G."/>
            <person name="Riley R."/>
            <person name="Tritt A."/>
            <person name="Adam C."/>
            <person name="Daum C."/>
            <person name="Floudas D."/>
            <person name="Sun H."/>
            <person name="Yadav J.S."/>
            <person name="Pangilinan J."/>
            <person name="Larsson K.H."/>
            <person name="Matsuura K."/>
            <person name="Barry K."/>
            <person name="Labutti K."/>
            <person name="Kuo R."/>
            <person name="Ohm R.A."/>
            <person name="Bhattacharya S.S."/>
            <person name="Shirouzu T."/>
            <person name="Yoshinaga Y."/>
            <person name="Martin F.M."/>
            <person name="Grigoriev I.V."/>
            <person name="Hibbett D.S."/>
        </authorList>
    </citation>
    <scope>NUCLEOTIDE SEQUENCE [LARGE SCALE GENOMIC DNA]</scope>
    <source>
        <strain evidence="2 3">L-15889</strain>
    </source>
</reference>
<dbReference type="PROSITE" id="PS50011">
    <property type="entry name" value="PROTEIN_KINASE_DOM"/>
    <property type="match status" value="1"/>
</dbReference>
<protein>
    <recommendedName>
        <fullName evidence="1">Protein kinase domain-containing protein</fullName>
    </recommendedName>
</protein>
<dbReference type="InterPro" id="IPR011009">
    <property type="entry name" value="Kinase-like_dom_sf"/>
</dbReference>
<dbReference type="Proteomes" id="UP000076727">
    <property type="component" value="Unassembled WGS sequence"/>
</dbReference>
<dbReference type="AlphaFoldDB" id="A0A165U6Y2"/>
<dbReference type="OrthoDB" id="5987198at2759"/>
<dbReference type="STRING" id="1314783.A0A165U6Y2"/>